<dbReference type="Proteomes" id="UP000268059">
    <property type="component" value="Chromosome"/>
</dbReference>
<evidence type="ECO:0000313" key="2">
    <source>
        <dbReference type="EMBL" id="BBH25866.1"/>
    </source>
</evidence>
<sequence length="253" mass="29160">MKLKRDFNYALPYALHDAYISNMHYHQGTLTLDFDQGFYDIGRDCAVGGSVYFDSIDPAFSEVLVYKRKGNKVKGKVMSLKKFIKKYGEEELQLIDEYYDDDSAKYGGTILCDDDVLYFEMNIIILGDMYYLLDANDLDEEEDSEEGQDDEVEEDENNEDADDDEEDDDVAETLEDIEEALDHLEKKELPWAERVLVKNTTFEQRRKIVEDSLGGDVTCAGDDVIAEMYNDYIDGKIELADINREYMKMMGGE</sequence>
<evidence type="ECO:0000313" key="3">
    <source>
        <dbReference type="Proteomes" id="UP000268059"/>
    </source>
</evidence>
<dbReference type="InParanoid" id="A0A3G9J514"/>
<name>A0A3G9J514_9FIRM</name>
<proteinExistence type="predicted"/>
<keyword evidence="3" id="KW-1185">Reference proteome</keyword>
<dbReference type="EMBL" id="AP019309">
    <property type="protein sequence ID" value="BBH25866.1"/>
    <property type="molecule type" value="Genomic_DNA"/>
</dbReference>
<dbReference type="KEGG" id="ebm:SG0102_08000"/>
<reference evidence="2 3" key="1">
    <citation type="submission" date="2018-11" db="EMBL/GenBank/DDBJ databases">
        <title>Novel Erysipelotrichaceae bacterium isolated from small intestine of a swine.</title>
        <authorList>
            <person name="Kim J.S."/>
            <person name="Choe H."/>
            <person name="Lee Y.R."/>
            <person name="Kim K.M."/>
            <person name="Park D.S."/>
        </authorList>
    </citation>
    <scope>NUCLEOTIDE SEQUENCE [LARGE SCALE GENOMIC DNA]</scope>
    <source>
        <strain evidence="2 3">SG0102</strain>
    </source>
</reference>
<evidence type="ECO:0000256" key="1">
    <source>
        <dbReference type="SAM" id="MobiDB-lite"/>
    </source>
</evidence>
<gene>
    <name evidence="2" type="ORF">SG0102_08000</name>
</gene>
<feature type="region of interest" description="Disordered" evidence="1">
    <location>
        <begin position="139"/>
        <end position="168"/>
    </location>
</feature>
<organism evidence="2 3">
    <name type="scientific">Intestinibaculum porci</name>
    <dbReference type="NCBI Taxonomy" id="2487118"/>
    <lineage>
        <taxon>Bacteria</taxon>
        <taxon>Bacillati</taxon>
        <taxon>Bacillota</taxon>
        <taxon>Erysipelotrichia</taxon>
        <taxon>Erysipelotrichales</taxon>
        <taxon>Erysipelotrichaceae</taxon>
        <taxon>Intestinibaculum</taxon>
    </lineage>
</organism>
<dbReference type="AlphaFoldDB" id="A0A3G9J514"/>
<dbReference type="RefSeq" id="WP_197715071.1">
    <property type="nucleotide sequence ID" value="NZ_AP019309.1"/>
</dbReference>
<protein>
    <submittedName>
        <fullName evidence="2">Uncharacterized protein</fullName>
    </submittedName>
</protein>
<accession>A0A3G9J514</accession>